<dbReference type="Proteomes" id="UP000253034">
    <property type="component" value="Unassembled WGS sequence"/>
</dbReference>
<dbReference type="PANTHER" id="PTHR35936:SF19">
    <property type="entry name" value="AMINO-ACID-BINDING PROTEIN YXEM-RELATED"/>
    <property type="match status" value="1"/>
</dbReference>
<feature type="chain" id="PRO_5017025613" evidence="2">
    <location>
        <begin position="23"/>
        <end position="265"/>
    </location>
</feature>
<dbReference type="SMART" id="SM00079">
    <property type="entry name" value="PBPe"/>
    <property type="match status" value="1"/>
</dbReference>
<evidence type="ECO:0000256" key="2">
    <source>
        <dbReference type="SAM" id="SignalP"/>
    </source>
</evidence>
<dbReference type="InterPro" id="IPR001638">
    <property type="entry name" value="Solute-binding_3/MltF_N"/>
</dbReference>
<dbReference type="InterPro" id="IPR001320">
    <property type="entry name" value="Iontro_rcpt_C"/>
</dbReference>
<dbReference type="PANTHER" id="PTHR35936">
    <property type="entry name" value="MEMBRANE-BOUND LYTIC MUREIN TRANSGLYCOSYLASE F"/>
    <property type="match status" value="1"/>
</dbReference>
<comment type="caution">
    <text evidence="5">The sequence shown here is derived from an EMBL/GenBank/DDBJ whole genome shotgun (WGS) entry which is preliminary data.</text>
</comment>
<evidence type="ECO:0000256" key="1">
    <source>
        <dbReference type="ARBA" id="ARBA00022729"/>
    </source>
</evidence>
<dbReference type="SMART" id="SM00062">
    <property type="entry name" value="PBPb"/>
    <property type="match status" value="1"/>
</dbReference>
<accession>A0A369B471</accession>
<gene>
    <name evidence="5" type="ORF">DFR58_11126</name>
</gene>
<evidence type="ECO:0000313" key="5">
    <source>
        <dbReference type="EMBL" id="RCX16283.1"/>
    </source>
</evidence>
<evidence type="ECO:0000259" key="3">
    <source>
        <dbReference type="SMART" id="SM00062"/>
    </source>
</evidence>
<sequence>MMRSGKKIFAAVMALMLVMAFAVSGCGTTGGKSDILRVGVDDSYPPMEYKDADGKTTIGFDADVAKELAKRLGKKDVEFVSNDWTGIFQALEADKFDVIISSVSINESRLAEHSLTKPYIANKQVIVTLKDNTSIKSPDDLKGKKVGFQAGTTSEEFCKDTLKLDEANLSAYPLVTQPFMDLDAGRIEAIMVDIVVAKYYLSNNEGKYLLAWESEEAEPIAICFPKKDTELRDKVNKIIDEMQADGTMKTISEKWFGEDVTKNLE</sequence>
<proteinExistence type="predicted"/>
<dbReference type="GO" id="GO:0015276">
    <property type="term" value="F:ligand-gated monoatomic ion channel activity"/>
    <property type="evidence" value="ECO:0007669"/>
    <property type="project" value="InterPro"/>
</dbReference>
<dbReference type="OrthoDB" id="368655at2"/>
<feature type="signal peptide" evidence="2">
    <location>
        <begin position="1"/>
        <end position="22"/>
    </location>
</feature>
<dbReference type="AlphaFoldDB" id="A0A369B471"/>
<feature type="domain" description="Solute-binding protein family 3/N-terminal" evidence="3">
    <location>
        <begin position="35"/>
        <end position="259"/>
    </location>
</feature>
<protein>
    <submittedName>
        <fullName evidence="5">Amino acid ABC transporter substrate-binding protein (PAAT family)</fullName>
    </submittedName>
</protein>
<dbReference type="Pfam" id="PF00497">
    <property type="entry name" value="SBP_bac_3"/>
    <property type="match status" value="1"/>
</dbReference>
<dbReference type="EMBL" id="QPJT01000011">
    <property type="protein sequence ID" value="RCX16283.1"/>
    <property type="molecule type" value="Genomic_DNA"/>
</dbReference>
<dbReference type="PROSITE" id="PS51257">
    <property type="entry name" value="PROKAR_LIPOPROTEIN"/>
    <property type="match status" value="1"/>
</dbReference>
<name>A0A369B471_9FIRM</name>
<reference evidence="5 6" key="1">
    <citation type="submission" date="2018-07" db="EMBL/GenBank/DDBJ databases">
        <title>Genomic Encyclopedia of Type Strains, Phase IV (KMG-IV): sequencing the most valuable type-strain genomes for metagenomic binning, comparative biology and taxonomic classification.</title>
        <authorList>
            <person name="Goeker M."/>
        </authorList>
    </citation>
    <scope>NUCLEOTIDE SEQUENCE [LARGE SCALE GENOMIC DNA]</scope>
    <source>
        <strain evidence="5 6">DSM 27016</strain>
    </source>
</reference>
<dbReference type="Gene3D" id="3.40.190.10">
    <property type="entry name" value="Periplasmic binding protein-like II"/>
    <property type="match status" value="2"/>
</dbReference>
<dbReference type="CDD" id="cd13530">
    <property type="entry name" value="PBP2_peptides_like"/>
    <property type="match status" value="1"/>
</dbReference>
<dbReference type="RefSeq" id="WP_114297839.1">
    <property type="nucleotide sequence ID" value="NZ_QPJT01000011.1"/>
</dbReference>
<dbReference type="GO" id="GO:0016020">
    <property type="term" value="C:membrane"/>
    <property type="evidence" value="ECO:0007669"/>
    <property type="project" value="InterPro"/>
</dbReference>
<keyword evidence="6" id="KW-1185">Reference proteome</keyword>
<feature type="domain" description="Ionotropic glutamate receptor C-terminal" evidence="4">
    <location>
        <begin position="35"/>
        <end position="258"/>
    </location>
</feature>
<organism evidence="5 6">
    <name type="scientific">Anaerobacterium chartisolvens</name>
    <dbReference type="NCBI Taxonomy" id="1297424"/>
    <lineage>
        <taxon>Bacteria</taxon>
        <taxon>Bacillati</taxon>
        <taxon>Bacillota</taxon>
        <taxon>Clostridia</taxon>
        <taxon>Eubacteriales</taxon>
        <taxon>Oscillospiraceae</taxon>
        <taxon>Anaerobacterium</taxon>
    </lineage>
</organism>
<evidence type="ECO:0000259" key="4">
    <source>
        <dbReference type="SMART" id="SM00079"/>
    </source>
</evidence>
<dbReference type="SUPFAM" id="SSF53850">
    <property type="entry name" value="Periplasmic binding protein-like II"/>
    <property type="match status" value="1"/>
</dbReference>
<keyword evidence="1 2" id="KW-0732">Signal</keyword>
<evidence type="ECO:0000313" key="6">
    <source>
        <dbReference type="Proteomes" id="UP000253034"/>
    </source>
</evidence>